<reference evidence="2" key="1">
    <citation type="submission" date="2020-03" db="EMBL/GenBank/DDBJ databases">
        <title>The deep terrestrial virosphere.</title>
        <authorList>
            <person name="Holmfeldt K."/>
            <person name="Nilsson E."/>
            <person name="Simone D."/>
            <person name="Lopez-Fernandez M."/>
            <person name="Wu X."/>
            <person name="de Brujin I."/>
            <person name="Lundin D."/>
            <person name="Andersson A."/>
            <person name="Bertilsson S."/>
            <person name="Dopson M."/>
        </authorList>
    </citation>
    <scope>NUCLEOTIDE SEQUENCE</scope>
    <source>
        <strain evidence="2">MM415A01992</strain>
        <strain evidence="1">MM415B01680</strain>
    </source>
</reference>
<name>A0A6M3JWP9_9ZZZZ</name>
<dbReference type="EMBL" id="MT142101">
    <property type="protein sequence ID" value="QJA74486.1"/>
    <property type="molecule type" value="Genomic_DNA"/>
</dbReference>
<proteinExistence type="predicted"/>
<accession>A0A6M3JWP9</accession>
<organism evidence="2">
    <name type="scientific">viral metagenome</name>
    <dbReference type="NCBI Taxonomy" id="1070528"/>
    <lineage>
        <taxon>unclassified sequences</taxon>
        <taxon>metagenomes</taxon>
        <taxon>organismal metagenomes</taxon>
    </lineage>
</organism>
<evidence type="ECO:0000313" key="2">
    <source>
        <dbReference type="EMBL" id="QJA74486.1"/>
    </source>
</evidence>
<dbReference type="AlphaFoldDB" id="A0A6M3JWP9"/>
<dbReference type="InterPro" id="IPR049718">
    <property type="entry name" value="AKO59007-like"/>
</dbReference>
<protein>
    <submittedName>
        <fullName evidence="2">Putative capsid protein</fullName>
    </submittedName>
</protein>
<dbReference type="NCBIfam" id="NF033394">
    <property type="entry name" value="capsid_maj_Podo"/>
    <property type="match status" value="1"/>
</dbReference>
<evidence type="ECO:0000313" key="1">
    <source>
        <dbReference type="EMBL" id="QJA57245.1"/>
    </source>
</evidence>
<sequence length="323" mass="36302">MAAPSVTETNNNLYTTTWNRRRDAGLIDQYFNHRMVLAYWNASGRRKPDTGGRYIEVPASIAPNETVAWIGRGGGVSLEETDHMRVLRFPRKRIAANISIFSDDEAANMGAAKKIDLVNAELDNAKDSILDQLNLAILGAADEDSLTLTGIQHIISSAPSTGGTVGGFSMTTYPWWRNKQKTSTGSYHLYLIEDMTNLWNTCSTSQGSQDAKAILTGQTPYEYYGEVAKEERRVYNKMMLDAGYKSLEFNGVPIIWDVAGPSDKMYFVSQYIELQFHSKYNMSQTDWKEIPNQPDDRVKQIVWRGNLIARRQRCNGVLTSISS</sequence>
<gene>
    <name evidence="2" type="ORF">MM415A01992_0005</name>
    <name evidence="1" type="ORF">MM415B01680_0014</name>
</gene>
<dbReference type="EMBL" id="MT141262">
    <property type="protein sequence ID" value="QJA57245.1"/>
    <property type="molecule type" value="Genomic_DNA"/>
</dbReference>